<keyword evidence="3 9" id="KW-0997">Cell inner membrane</keyword>
<dbReference type="InterPro" id="IPR005548">
    <property type="entry name" value="Cell_div_FtsQ/DivIB_C"/>
</dbReference>
<dbReference type="InterPro" id="IPR045335">
    <property type="entry name" value="FtsQ_C_sf"/>
</dbReference>
<evidence type="ECO:0000256" key="1">
    <source>
        <dbReference type="ARBA" id="ARBA00004370"/>
    </source>
</evidence>
<name>A0A1M7UAT7_9BRAD</name>
<feature type="domain" description="POTRA" evidence="10">
    <location>
        <begin position="109"/>
        <end position="177"/>
    </location>
</feature>
<dbReference type="HAMAP" id="MF_00911">
    <property type="entry name" value="FtsQ_subfam"/>
    <property type="match status" value="1"/>
</dbReference>
<accession>A0A1M7UAT7</accession>
<comment type="similarity">
    <text evidence="9">Belongs to the FtsQ/DivIB family. FtsQ subfamily.</text>
</comment>
<dbReference type="Gene3D" id="3.10.20.310">
    <property type="entry name" value="membrane protein fhac"/>
    <property type="match status" value="1"/>
</dbReference>
<evidence type="ECO:0000256" key="4">
    <source>
        <dbReference type="ARBA" id="ARBA00022618"/>
    </source>
</evidence>
<keyword evidence="6 9" id="KW-1133">Transmembrane helix</keyword>
<dbReference type="PANTHER" id="PTHR35851">
    <property type="entry name" value="CELL DIVISION PROTEIN FTSQ"/>
    <property type="match status" value="1"/>
</dbReference>
<comment type="function">
    <text evidence="9">Essential cell division protein.</text>
</comment>
<dbReference type="GO" id="GO:0043093">
    <property type="term" value="P:FtsZ-dependent cytokinesis"/>
    <property type="evidence" value="ECO:0007669"/>
    <property type="project" value="UniProtKB-UniRule"/>
</dbReference>
<keyword evidence="8 9" id="KW-0131">Cell cycle</keyword>
<evidence type="ECO:0000256" key="8">
    <source>
        <dbReference type="ARBA" id="ARBA00023306"/>
    </source>
</evidence>
<dbReference type="OrthoDB" id="9783091at2"/>
<dbReference type="AlphaFoldDB" id="A0A1M7UAT7"/>
<dbReference type="EMBL" id="LT670849">
    <property type="protein sequence ID" value="SHN80056.1"/>
    <property type="molecule type" value="Genomic_DNA"/>
</dbReference>
<keyword evidence="2 9" id="KW-1003">Cell membrane</keyword>
<evidence type="ECO:0000313" key="12">
    <source>
        <dbReference type="Proteomes" id="UP000184096"/>
    </source>
</evidence>
<reference evidence="12" key="1">
    <citation type="submission" date="2016-11" db="EMBL/GenBank/DDBJ databases">
        <authorList>
            <person name="Varghese N."/>
            <person name="Submissions S."/>
        </authorList>
    </citation>
    <scope>NUCLEOTIDE SEQUENCE [LARGE SCALE GENOMIC DNA]</scope>
    <source>
        <strain evidence="12">GAS401</strain>
    </source>
</reference>
<dbReference type="GO" id="GO:0005886">
    <property type="term" value="C:plasma membrane"/>
    <property type="evidence" value="ECO:0007669"/>
    <property type="project" value="UniProtKB-SubCell"/>
</dbReference>
<dbReference type="Proteomes" id="UP000184096">
    <property type="component" value="Chromosome I"/>
</dbReference>
<keyword evidence="12" id="KW-1185">Reference proteome</keyword>
<dbReference type="Pfam" id="PF03799">
    <property type="entry name" value="FtsQ_DivIB_C"/>
    <property type="match status" value="1"/>
</dbReference>
<gene>
    <name evidence="9" type="primary">ftsQ</name>
    <name evidence="11" type="ORF">SAMN05444170_4198</name>
</gene>
<dbReference type="PANTHER" id="PTHR35851:SF1">
    <property type="entry name" value="CELL DIVISION PROTEIN FTSQ"/>
    <property type="match status" value="1"/>
</dbReference>
<organism evidence="11 12">
    <name type="scientific">Bradyrhizobium erythrophlei</name>
    <dbReference type="NCBI Taxonomy" id="1437360"/>
    <lineage>
        <taxon>Bacteria</taxon>
        <taxon>Pseudomonadati</taxon>
        <taxon>Pseudomonadota</taxon>
        <taxon>Alphaproteobacteria</taxon>
        <taxon>Hyphomicrobiales</taxon>
        <taxon>Nitrobacteraceae</taxon>
        <taxon>Bradyrhizobium</taxon>
    </lineage>
</organism>
<evidence type="ECO:0000256" key="3">
    <source>
        <dbReference type="ARBA" id="ARBA00022519"/>
    </source>
</evidence>
<keyword evidence="5 9" id="KW-0812">Transmembrane</keyword>
<dbReference type="GO" id="GO:0032153">
    <property type="term" value="C:cell division site"/>
    <property type="evidence" value="ECO:0007669"/>
    <property type="project" value="UniProtKB-UniRule"/>
</dbReference>
<evidence type="ECO:0000259" key="10">
    <source>
        <dbReference type="PROSITE" id="PS51779"/>
    </source>
</evidence>
<proteinExistence type="inferred from homology"/>
<dbReference type="InterPro" id="IPR034746">
    <property type="entry name" value="POTRA"/>
</dbReference>
<keyword evidence="4 9" id="KW-0132">Cell division</keyword>
<comment type="subcellular location">
    <subcellularLocation>
        <location evidence="9">Cell inner membrane</location>
        <topology evidence="9">Single-pass type II membrane protein</topology>
    </subcellularLocation>
    <subcellularLocation>
        <location evidence="1">Membrane</location>
    </subcellularLocation>
    <text evidence="9">Localizes to the division septum.</text>
</comment>
<sequence>MNGGGRLARSPRSPRQQTDLMDALAGVAAALRAWLPFAASPAKVRRRNDQPSGLIAFMENRLPRRSGLAATLLLLIASTGLGVVKGGHLEAFLATLSEARNAIANSAGFRITSVAINGRKQLTQDEILTIGGVNGRSSLLFLDASSVREKLKADPWISEATVLKLYPGQLRIDIVERAPFALWQRNGQLSVISEDGAVLERYVSPRFVKLPLVVGKGAETRARDFLALLARYPQINDVTKAAVLVGERRWNLRLNDGLDIRLPENDVSNALATLSNLDKNEHLFAKDIVAIDLRQPDRLVVQLSDDAAKAREEALKKKDPKKKVGDA</sequence>
<evidence type="ECO:0000313" key="11">
    <source>
        <dbReference type="EMBL" id="SHN80056.1"/>
    </source>
</evidence>
<evidence type="ECO:0000256" key="7">
    <source>
        <dbReference type="ARBA" id="ARBA00023136"/>
    </source>
</evidence>
<dbReference type="GO" id="GO:0090529">
    <property type="term" value="P:cell septum assembly"/>
    <property type="evidence" value="ECO:0007669"/>
    <property type="project" value="InterPro"/>
</dbReference>
<evidence type="ECO:0000256" key="6">
    <source>
        <dbReference type="ARBA" id="ARBA00022989"/>
    </source>
</evidence>
<dbReference type="Gene3D" id="3.40.50.11690">
    <property type="entry name" value="Cell division protein FtsQ/DivIB"/>
    <property type="match status" value="1"/>
</dbReference>
<dbReference type="Pfam" id="PF08478">
    <property type="entry name" value="POTRA_1"/>
    <property type="match status" value="1"/>
</dbReference>
<protein>
    <recommendedName>
        <fullName evidence="9">Cell division protein FtsQ</fullName>
    </recommendedName>
</protein>
<dbReference type="RefSeq" id="WP_072820674.1">
    <property type="nucleotide sequence ID" value="NZ_LT670849.1"/>
</dbReference>
<dbReference type="PROSITE" id="PS51779">
    <property type="entry name" value="POTRA"/>
    <property type="match status" value="1"/>
</dbReference>
<dbReference type="InterPro" id="IPR013685">
    <property type="entry name" value="POTRA_FtsQ_type"/>
</dbReference>
<evidence type="ECO:0000256" key="5">
    <source>
        <dbReference type="ARBA" id="ARBA00022692"/>
    </source>
</evidence>
<dbReference type="InterPro" id="IPR026579">
    <property type="entry name" value="FtsQ"/>
</dbReference>
<evidence type="ECO:0000256" key="2">
    <source>
        <dbReference type="ARBA" id="ARBA00022475"/>
    </source>
</evidence>
<keyword evidence="7 9" id="KW-0472">Membrane</keyword>
<evidence type="ECO:0000256" key="9">
    <source>
        <dbReference type="HAMAP-Rule" id="MF_00911"/>
    </source>
</evidence>